<feature type="binding site" evidence="8">
    <location>
        <position position="229"/>
    </location>
    <ligand>
        <name>Mg(2+)</name>
        <dbReference type="ChEBI" id="CHEBI:18420"/>
    </ligand>
</feature>
<dbReference type="HAMAP" id="MF_00900">
    <property type="entry name" value="GTPase_HflX"/>
    <property type="match status" value="1"/>
</dbReference>
<dbReference type="CDD" id="cd01878">
    <property type="entry name" value="HflX"/>
    <property type="match status" value="1"/>
</dbReference>
<dbReference type="Gene3D" id="6.10.250.2860">
    <property type="match status" value="1"/>
</dbReference>
<evidence type="ECO:0000256" key="1">
    <source>
        <dbReference type="ARBA" id="ARBA00022490"/>
    </source>
</evidence>
<comment type="function">
    <text evidence="6">GTPase that associates with the 50S ribosomal subunit and may have a role during protein synthesis or ribosome biogenesis.</text>
</comment>
<keyword evidence="5 6" id="KW-0342">GTP-binding</keyword>
<dbReference type="PANTHER" id="PTHR10229:SF0">
    <property type="entry name" value="GTP-BINDING PROTEIN 6-RELATED"/>
    <property type="match status" value="1"/>
</dbReference>
<dbReference type="GO" id="GO:0005737">
    <property type="term" value="C:cytoplasm"/>
    <property type="evidence" value="ECO:0007669"/>
    <property type="project" value="UniProtKB-SubCell"/>
</dbReference>
<dbReference type="InterPro" id="IPR006073">
    <property type="entry name" value="GTP-bd"/>
</dbReference>
<feature type="binding site" evidence="7">
    <location>
        <begin position="357"/>
        <end position="359"/>
    </location>
    <ligand>
        <name>GTP</name>
        <dbReference type="ChEBI" id="CHEBI:37565"/>
    </ligand>
</feature>
<feature type="binding site" evidence="7">
    <location>
        <begin position="269"/>
        <end position="272"/>
    </location>
    <ligand>
        <name>GTP</name>
        <dbReference type="ChEBI" id="CHEBI:37565"/>
    </ligand>
</feature>
<dbReference type="InterPro" id="IPR027417">
    <property type="entry name" value="P-loop_NTPase"/>
</dbReference>
<comment type="cofactor">
    <cofactor evidence="8">
        <name>Mg(2+)</name>
        <dbReference type="ChEBI" id="CHEBI:18420"/>
    </cofactor>
</comment>
<dbReference type="PANTHER" id="PTHR10229">
    <property type="entry name" value="GTP-BINDING PROTEIN HFLX"/>
    <property type="match status" value="1"/>
</dbReference>
<gene>
    <name evidence="6 10" type="primary">hflX</name>
    <name evidence="10" type="ORF">CYJ57_03480</name>
</gene>
<feature type="binding site" evidence="7">
    <location>
        <begin position="222"/>
        <end position="229"/>
    </location>
    <ligand>
        <name>GTP</name>
        <dbReference type="ChEBI" id="CHEBI:37565"/>
    </ligand>
</feature>
<dbReference type="GO" id="GO:0043022">
    <property type="term" value="F:ribosome binding"/>
    <property type="evidence" value="ECO:0007669"/>
    <property type="project" value="TreeGrafter"/>
</dbReference>
<dbReference type="NCBIfam" id="TIGR03156">
    <property type="entry name" value="GTP_HflX"/>
    <property type="match status" value="1"/>
</dbReference>
<dbReference type="PRINTS" id="PR00326">
    <property type="entry name" value="GTP1OBG"/>
</dbReference>
<evidence type="ECO:0000256" key="8">
    <source>
        <dbReference type="PIRSR" id="PIRSR006809-2"/>
    </source>
</evidence>
<dbReference type="NCBIfam" id="TIGR00231">
    <property type="entry name" value="small_GTP"/>
    <property type="match status" value="1"/>
</dbReference>
<dbReference type="InterPro" id="IPR030394">
    <property type="entry name" value="G_HFLX_dom"/>
</dbReference>
<dbReference type="GO" id="GO:0005525">
    <property type="term" value="F:GTP binding"/>
    <property type="evidence" value="ECO:0007669"/>
    <property type="project" value="UniProtKB-UniRule"/>
</dbReference>
<dbReference type="InterPro" id="IPR016496">
    <property type="entry name" value="GTPase_HflX"/>
</dbReference>
<dbReference type="InterPro" id="IPR005225">
    <property type="entry name" value="Small_GTP-bd"/>
</dbReference>
<evidence type="ECO:0000313" key="10">
    <source>
        <dbReference type="EMBL" id="PKY89596.1"/>
    </source>
</evidence>
<feature type="binding site" evidence="7">
    <location>
        <begin position="335"/>
        <end position="338"/>
    </location>
    <ligand>
        <name>GTP</name>
        <dbReference type="ChEBI" id="CHEBI:37565"/>
    </ligand>
</feature>
<dbReference type="InterPro" id="IPR042108">
    <property type="entry name" value="GTPase_HflX_N_sf"/>
</dbReference>
<organism evidence="10 11">
    <name type="scientific">Falseniella ignava</name>
    <dbReference type="NCBI Taxonomy" id="137730"/>
    <lineage>
        <taxon>Bacteria</taxon>
        <taxon>Bacillati</taxon>
        <taxon>Bacillota</taxon>
        <taxon>Bacilli</taxon>
        <taxon>Lactobacillales</taxon>
        <taxon>Aerococcaceae</taxon>
        <taxon>Falseniella</taxon>
    </lineage>
</organism>
<evidence type="ECO:0000313" key="11">
    <source>
        <dbReference type="Proteomes" id="UP000234384"/>
    </source>
</evidence>
<evidence type="ECO:0000256" key="6">
    <source>
        <dbReference type="HAMAP-Rule" id="MF_00900"/>
    </source>
</evidence>
<comment type="subunit">
    <text evidence="6">Monomer. Associates with the 50S ribosomal subunit.</text>
</comment>
<accession>A0A2I1K1Q0</accession>
<evidence type="ECO:0000256" key="3">
    <source>
        <dbReference type="ARBA" id="ARBA00022741"/>
    </source>
</evidence>
<evidence type="ECO:0000256" key="5">
    <source>
        <dbReference type="ARBA" id="ARBA00023134"/>
    </source>
</evidence>
<keyword evidence="1 6" id="KW-0963">Cytoplasm</keyword>
<name>A0A2I1K1Q0_9LACT</name>
<evidence type="ECO:0000256" key="2">
    <source>
        <dbReference type="ARBA" id="ARBA00022723"/>
    </source>
</evidence>
<evidence type="ECO:0000259" key="9">
    <source>
        <dbReference type="PROSITE" id="PS51705"/>
    </source>
</evidence>
<protein>
    <recommendedName>
        <fullName evidence="6">GTPase HflX</fullName>
    </recommendedName>
    <alternativeName>
        <fullName evidence="6">GTP-binding protein HflX</fullName>
    </alternativeName>
</protein>
<dbReference type="OrthoDB" id="9812272at2"/>
<dbReference type="FunFam" id="3.40.50.11060:FF:000001">
    <property type="entry name" value="GTPase HflX"/>
    <property type="match status" value="1"/>
</dbReference>
<dbReference type="Pfam" id="PF01926">
    <property type="entry name" value="MMR_HSR1"/>
    <property type="match status" value="1"/>
</dbReference>
<feature type="binding site" evidence="8">
    <location>
        <position position="249"/>
    </location>
    <ligand>
        <name>Mg(2+)</name>
        <dbReference type="ChEBI" id="CHEBI:18420"/>
    </ligand>
</feature>
<keyword evidence="4 8" id="KW-0460">Magnesium</keyword>
<dbReference type="Gene3D" id="3.40.50.300">
    <property type="entry name" value="P-loop containing nucleotide triphosphate hydrolases"/>
    <property type="match status" value="1"/>
</dbReference>
<dbReference type="SUPFAM" id="SSF52540">
    <property type="entry name" value="P-loop containing nucleoside triphosphate hydrolases"/>
    <property type="match status" value="1"/>
</dbReference>
<dbReference type="InterPro" id="IPR032305">
    <property type="entry name" value="GTP-bd_M"/>
</dbReference>
<keyword evidence="3 6" id="KW-0547">Nucleotide-binding</keyword>
<reference evidence="10 11" key="1">
    <citation type="submission" date="2017-12" db="EMBL/GenBank/DDBJ databases">
        <title>Phylogenetic diversity of female urinary microbiome.</title>
        <authorList>
            <person name="Thomas-White K."/>
            <person name="Wolfe A.J."/>
        </authorList>
    </citation>
    <scope>NUCLEOTIDE SEQUENCE [LARGE SCALE GENOMIC DNA]</scope>
    <source>
        <strain evidence="10 11">UMB0898</strain>
    </source>
</reference>
<sequence length="427" mass="49173">MLYRKLDNSDHRKGIMIENQIRPERVLIVGIQTEEMSDQKFQMNFDEMLDLTRTAQGNPVAQITQKLDRLHPKSAVGQGKLEEIKALIEVEEIDLVIFLNRLSPSINQYLEKELQIKVIDRVQLILDIFAQRARTQAGQLQVKLAQYEYLLPRIVGQGLSLSRLGAGIGTRGPGETKLETDRRVIRKQISQIKAQLKDLANHRERARERRLNSHAFNIGLVGYTNAGKSTLLNQLTKSGAYVQDQLFATLDPLTRQFSINSHDLFTITDTVGFIDELPTELIYAFRSTLEEIRDVDLLIHVVDSSSESRLMHEDTVDSLLKTLDMRNIPMLTVYNKGDLLKTPDQLVSYRQPSLIMSAYRSQDIEKLKQMIWQEAIEQFERYEEIVESSDGQKLAKLRRTTLVESIDFDEKRQHYIVTGYERQGDNE</sequence>
<dbReference type="AlphaFoldDB" id="A0A2I1K1Q0"/>
<dbReference type="EMBL" id="PKHE01000006">
    <property type="protein sequence ID" value="PKY89596.1"/>
    <property type="molecule type" value="Genomic_DNA"/>
</dbReference>
<dbReference type="Pfam" id="PF13167">
    <property type="entry name" value="GTP-bdg_N"/>
    <property type="match status" value="1"/>
</dbReference>
<evidence type="ECO:0000256" key="7">
    <source>
        <dbReference type="PIRSR" id="PIRSR006809-1"/>
    </source>
</evidence>
<feature type="domain" description="Hflx-type G" evidence="9">
    <location>
        <begin position="216"/>
        <end position="379"/>
    </location>
</feature>
<dbReference type="Gene3D" id="3.40.50.11060">
    <property type="entry name" value="GTPase HflX, N-terminal domain"/>
    <property type="match status" value="1"/>
</dbReference>
<proteinExistence type="inferred from homology"/>
<comment type="similarity">
    <text evidence="6">Belongs to the TRAFAC class OBG-HflX-like GTPase superfamily. HflX GTPase family.</text>
</comment>
<comment type="caution">
    <text evidence="10">The sequence shown here is derived from an EMBL/GenBank/DDBJ whole genome shotgun (WGS) entry which is preliminary data.</text>
</comment>
<dbReference type="PIRSF" id="PIRSF006809">
    <property type="entry name" value="GTP-binding_hflX_prd"/>
    <property type="match status" value="1"/>
</dbReference>
<comment type="subcellular location">
    <subcellularLocation>
        <location evidence="6">Cytoplasm</location>
    </subcellularLocation>
    <text evidence="6">May associate with membranes.</text>
</comment>
<dbReference type="Pfam" id="PF16360">
    <property type="entry name" value="GTP-bdg_M"/>
    <property type="match status" value="1"/>
</dbReference>
<dbReference type="PROSITE" id="PS51705">
    <property type="entry name" value="G_HFLX"/>
    <property type="match status" value="1"/>
</dbReference>
<feature type="binding site" evidence="7">
    <location>
        <begin position="247"/>
        <end position="251"/>
    </location>
    <ligand>
        <name>GTP</name>
        <dbReference type="ChEBI" id="CHEBI:37565"/>
    </ligand>
</feature>
<dbReference type="GO" id="GO:0003924">
    <property type="term" value="F:GTPase activity"/>
    <property type="evidence" value="ECO:0007669"/>
    <property type="project" value="UniProtKB-UniRule"/>
</dbReference>
<dbReference type="Proteomes" id="UP000234384">
    <property type="component" value="Unassembled WGS sequence"/>
</dbReference>
<dbReference type="GO" id="GO:0046872">
    <property type="term" value="F:metal ion binding"/>
    <property type="evidence" value="ECO:0007669"/>
    <property type="project" value="UniProtKB-KW"/>
</dbReference>
<keyword evidence="2 8" id="KW-0479">Metal-binding</keyword>
<evidence type="ECO:0000256" key="4">
    <source>
        <dbReference type="ARBA" id="ARBA00022842"/>
    </source>
</evidence>
<dbReference type="InterPro" id="IPR025121">
    <property type="entry name" value="GTPase_HflX_N"/>
</dbReference>